<sequence length="67" mass="6999">MISVALSLSVVLLLGIIMIVLIRGKSLKGGPALVAILFGFFLASTGVAPSINKFLNSLADTINHITF</sequence>
<feature type="transmembrane region" description="Helical" evidence="1">
    <location>
        <begin position="6"/>
        <end position="24"/>
    </location>
</feature>
<feature type="transmembrane region" description="Helical" evidence="1">
    <location>
        <begin position="31"/>
        <end position="51"/>
    </location>
</feature>
<dbReference type="AlphaFoldDB" id="A0A640TRL2"/>
<keyword evidence="1" id="KW-0472">Membrane</keyword>
<evidence type="ECO:0008006" key="4">
    <source>
        <dbReference type="Google" id="ProtNLM"/>
    </source>
</evidence>
<name>A0A640TRL2_STRNI</name>
<keyword evidence="1" id="KW-1133">Transmembrane helix</keyword>
<evidence type="ECO:0000313" key="3">
    <source>
        <dbReference type="Proteomes" id="UP000429552"/>
    </source>
</evidence>
<accession>A0A640TRL2</accession>
<proteinExistence type="predicted"/>
<protein>
    <recommendedName>
        <fullName evidence="4">DUF2304 domain-containing protein</fullName>
    </recommendedName>
</protein>
<gene>
    <name evidence="2" type="ORF">Sliba_51480</name>
</gene>
<keyword evidence="1" id="KW-0812">Transmembrane</keyword>
<dbReference type="EMBL" id="BLIP01000001">
    <property type="protein sequence ID" value="GFE24695.1"/>
    <property type="molecule type" value="Genomic_DNA"/>
</dbReference>
<organism evidence="2 3">
    <name type="scientific">Streptomyces nigrescens</name>
    <dbReference type="NCBI Taxonomy" id="1920"/>
    <lineage>
        <taxon>Bacteria</taxon>
        <taxon>Bacillati</taxon>
        <taxon>Actinomycetota</taxon>
        <taxon>Actinomycetes</taxon>
        <taxon>Kitasatosporales</taxon>
        <taxon>Streptomycetaceae</taxon>
        <taxon>Streptomyces</taxon>
    </lineage>
</organism>
<dbReference type="Proteomes" id="UP000429552">
    <property type="component" value="Unassembled WGS sequence"/>
</dbReference>
<reference evidence="2 3" key="1">
    <citation type="submission" date="2019-12" db="EMBL/GenBank/DDBJ databases">
        <title>Whole genome shotgun sequence of Streptomyces libani subsp. libani NBRC 13452.</title>
        <authorList>
            <person name="Ichikawa N."/>
            <person name="Kimura A."/>
            <person name="Kitahashi Y."/>
            <person name="Komaki H."/>
            <person name="Tamura T."/>
        </authorList>
    </citation>
    <scope>NUCLEOTIDE SEQUENCE [LARGE SCALE GENOMIC DNA]</scope>
    <source>
        <strain evidence="2 3">NBRC 13452</strain>
    </source>
</reference>
<comment type="caution">
    <text evidence="2">The sequence shown here is derived from an EMBL/GenBank/DDBJ whole genome shotgun (WGS) entry which is preliminary data.</text>
</comment>
<evidence type="ECO:0000256" key="1">
    <source>
        <dbReference type="SAM" id="Phobius"/>
    </source>
</evidence>
<evidence type="ECO:0000313" key="2">
    <source>
        <dbReference type="EMBL" id="GFE24695.1"/>
    </source>
</evidence>